<dbReference type="InterPro" id="IPR001202">
    <property type="entry name" value="WW_dom"/>
</dbReference>
<evidence type="ECO:0000256" key="1">
    <source>
        <dbReference type="SAM" id="MobiDB-lite"/>
    </source>
</evidence>
<feature type="transmembrane region" description="Helical" evidence="2">
    <location>
        <begin position="448"/>
        <end position="471"/>
    </location>
</feature>
<keyword evidence="2" id="KW-0812">Transmembrane</keyword>
<feature type="transmembrane region" description="Helical" evidence="2">
    <location>
        <begin position="226"/>
        <end position="245"/>
    </location>
</feature>
<dbReference type="Pfam" id="PF00397">
    <property type="entry name" value="WW"/>
    <property type="match status" value="1"/>
</dbReference>
<feature type="transmembrane region" description="Helical" evidence="2">
    <location>
        <begin position="361"/>
        <end position="379"/>
    </location>
</feature>
<feature type="transmembrane region" description="Helical" evidence="2">
    <location>
        <begin position="268"/>
        <end position="290"/>
    </location>
</feature>
<name>A0AB34IW24_PRYPA</name>
<gene>
    <name evidence="4" type="ORF">AB1Y20_004339</name>
</gene>
<accession>A0AB34IW24</accession>
<evidence type="ECO:0000313" key="4">
    <source>
        <dbReference type="EMBL" id="KAL1508222.1"/>
    </source>
</evidence>
<feature type="transmembrane region" description="Helical" evidence="2">
    <location>
        <begin position="483"/>
        <end position="505"/>
    </location>
</feature>
<feature type="compositionally biased region" description="Low complexity" evidence="1">
    <location>
        <begin position="116"/>
        <end position="132"/>
    </location>
</feature>
<organism evidence="4 5">
    <name type="scientific">Prymnesium parvum</name>
    <name type="common">Toxic golden alga</name>
    <dbReference type="NCBI Taxonomy" id="97485"/>
    <lineage>
        <taxon>Eukaryota</taxon>
        <taxon>Haptista</taxon>
        <taxon>Haptophyta</taxon>
        <taxon>Prymnesiophyceae</taxon>
        <taxon>Prymnesiales</taxon>
        <taxon>Prymnesiaceae</taxon>
        <taxon>Prymnesium</taxon>
    </lineage>
</organism>
<comment type="caution">
    <text evidence="4">The sequence shown here is derived from an EMBL/GenBank/DDBJ whole genome shotgun (WGS) entry which is preliminary data.</text>
</comment>
<keyword evidence="2" id="KW-1133">Transmembrane helix</keyword>
<feature type="transmembrane region" description="Helical" evidence="2">
    <location>
        <begin position="637"/>
        <end position="656"/>
    </location>
</feature>
<sequence length="710" mass="78034">MNGCGPGPGTWHAKLAPSGHQYYYNDYTGESSWVLPEGVVSACDWVEMTAPSGHCYYYNVRSRQSSWVPPSPVPTQTSPPLAPAAPPSSAPAQSWMRSLFSRPSQRDVPPPPPPVSLVASQSSSSTPHADSSVPPPPPRMASPPPVAGTASYGHDVSARRTVDSLPPVAEADGLPCGSIAGKIDNMLAQLPRRCTSPYSIEIFTPAALRPWLHRGGLKPGRPLGNYFFGIVVYGFLTIPFIFALLQQTMIDGKAVDPYASDDKVSKRAWFGGAVFLGAASLYCMLIFTVLEEEVWYVAGSTRLSLLLLSMVCMVLYQQILTLRYIALRPELSTLMKRENKRYYRLCGKAYTSMNPRNPINYLLLSVIVAEFFAFVAVVFHPRIPWMQQGARDEDRITVTFLQNVLPQFLAGNIYTVEITVLLAIVLSYVLFIGEFVTSDRRQGDPMAAVLVEFLSTTCYTTVVARLFGLAGDIRVYTSPPIRMATMLAFFIFSTTATYLVTLKGAPDLYSDKADIKYLPLFLVVSNMLKGLLGISATIMGNHGAPRPLKPDSTLAPSPPSAPLPPAVPLSEREVRGGPLAFVLFALAVLVVHLVIMLRWRVCSVSFVTRVRMNLLCVAAFGLLIATLMLLIPWEGWFLLLIISWSLIAGAVAAYGFHRVFYAEPPEENDDVKQQRVRDLASNLIRHGANRKSLTHRITDCVLGENRRTSV</sequence>
<keyword evidence="5" id="KW-1185">Reference proteome</keyword>
<dbReference type="PROSITE" id="PS01159">
    <property type="entry name" value="WW_DOMAIN_1"/>
    <property type="match status" value="2"/>
</dbReference>
<reference evidence="4 5" key="1">
    <citation type="journal article" date="2024" name="Science">
        <title>Giant polyketide synthase enzymes in the biosynthesis of giant marine polyether toxins.</title>
        <authorList>
            <person name="Fallon T.R."/>
            <person name="Shende V.V."/>
            <person name="Wierzbicki I.H."/>
            <person name="Pendleton A.L."/>
            <person name="Watervoot N.F."/>
            <person name="Auber R.P."/>
            <person name="Gonzalez D.J."/>
            <person name="Wisecaver J.H."/>
            <person name="Moore B.S."/>
        </authorList>
    </citation>
    <scope>NUCLEOTIDE SEQUENCE [LARGE SCALE GENOMIC DNA]</scope>
    <source>
        <strain evidence="4 5">12B1</strain>
    </source>
</reference>
<dbReference type="Proteomes" id="UP001515480">
    <property type="component" value="Unassembled WGS sequence"/>
</dbReference>
<feature type="region of interest" description="Disordered" evidence="1">
    <location>
        <begin position="67"/>
        <end position="152"/>
    </location>
</feature>
<dbReference type="AlphaFoldDB" id="A0AB34IW24"/>
<keyword evidence="2" id="KW-0472">Membrane</keyword>
<evidence type="ECO:0000259" key="3">
    <source>
        <dbReference type="PROSITE" id="PS50020"/>
    </source>
</evidence>
<dbReference type="PANTHER" id="PTHR48125:SF10">
    <property type="entry name" value="OS12G0136300 PROTEIN"/>
    <property type="match status" value="1"/>
</dbReference>
<feature type="transmembrane region" description="Helical" evidence="2">
    <location>
        <begin position="302"/>
        <end position="326"/>
    </location>
</feature>
<dbReference type="SMART" id="SM00456">
    <property type="entry name" value="WW"/>
    <property type="match status" value="2"/>
</dbReference>
<protein>
    <recommendedName>
        <fullName evidence="3">WW domain-containing protein</fullName>
    </recommendedName>
</protein>
<feature type="compositionally biased region" description="Low complexity" evidence="1">
    <location>
        <begin position="67"/>
        <end position="79"/>
    </location>
</feature>
<evidence type="ECO:0000313" key="5">
    <source>
        <dbReference type="Proteomes" id="UP001515480"/>
    </source>
</evidence>
<feature type="domain" description="WW" evidence="3">
    <location>
        <begin position="5"/>
        <end position="38"/>
    </location>
</feature>
<feature type="transmembrane region" description="Helical" evidence="2">
    <location>
        <begin position="517"/>
        <end position="539"/>
    </location>
</feature>
<feature type="compositionally biased region" description="Pro residues" evidence="1">
    <location>
        <begin position="133"/>
        <end position="146"/>
    </location>
</feature>
<feature type="transmembrane region" description="Helical" evidence="2">
    <location>
        <begin position="611"/>
        <end position="631"/>
    </location>
</feature>
<feature type="domain" description="WW" evidence="3">
    <location>
        <begin position="45"/>
        <end position="72"/>
    </location>
</feature>
<evidence type="ECO:0000256" key="2">
    <source>
        <dbReference type="SAM" id="Phobius"/>
    </source>
</evidence>
<proteinExistence type="predicted"/>
<dbReference type="InterPro" id="IPR036020">
    <property type="entry name" value="WW_dom_sf"/>
</dbReference>
<dbReference type="PROSITE" id="PS50020">
    <property type="entry name" value="WW_DOMAIN_2"/>
    <property type="match status" value="2"/>
</dbReference>
<dbReference type="SUPFAM" id="SSF51045">
    <property type="entry name" value="WW domain"/>
    <property type="match status" value="2"/>
</dbReference>
<dbReference type="Gene3D" id="2.20.70.10">
    <property type="match status" value="2"/>
</dbReference>
<feature type="transmembrane region" description="Helical" evidence="2">
    <location>
        <begin position="579"/>
        <end position="599"/>
    </location>
</feature>
<feature type="transmembrane region" description="Helical" evidence="2">
    <location>
        <begin position="413"/>
        <end position="436"/>
    </location>
</feature>
<dbReference type="PANTHER" id="PTHR48125">
    <property type="entry name" value="LP07818P1"/>
    <property type="match status" value="1"/>
</dbReference>
<dbReference type="CDD" id="cd00201">
    <property type="entry name" value="WW"/>
    <property type="match status" value="2"/>
</dbReference>
<dbReference type="EMBL" id="JBGBPQ010000016">
    <property type="protein sequence ID" value="KAL1508222.1"/>
    <property type="molecule type" value="Genomic_DNA"/>
</dbReference>
<feature type="compositionally biased region" description="Pro residues" evidence="1">
    <location>
        <begin position="80"/>
        <end position="89"/>
    </location>
</feature>